<evidence type="ECO:0000259" key="6">
    <source>
        <dbReference type="PROSITE" id="PS50261"/>
    </source>
</evidence>
<keyword evidence="4 5" id="KW-0472">Membrane</keyword>
<dbReference type="PRINTS" id="PR00249">
    <property type="entry name" value="GPCRSECRETIN"/>
</dbReference>
<feature type="transmembrane region" description="Helical" evidence="5">
    <location>
        <begin position="90"/>
        <end position="111"/>
    </location>
</feature>
<dbReference type="GO" id="GO:0007166">
    <property type="term" value="P:cell surface receptor signaling pathway"/>
    <property type="evidence" value="ECO:0007669"/>
    <property type="project" value="InterPro"/>
</dbReference>
<name>A0A3M6UG99_POCDA</name>
<keyword evidence="3 5" id="KW-1133">Transmembrane helix</keyword>
<dbReference type="PROSITE" id="PS50261">
    <property type="entry name" value="G_PROTEIN_RECEP_F2_4"/>
    <property type="match status" value="1"/>
</dbReference>
<accession>A0A3M6UG99</accession>
<evidence type="ECO:0000313" key="8">
    <source>
        <dbReference type="Proteomes" id="UP000275408"/>
    </source>
</evidence>
<evidence type="ECO:0000256" key="5">
    <source>
        <dbReference type="SAM" id="Phobius"/>
    </source>
</evidence>
<feature type="transmembrane region" description="Helical" evidence="5">
    <location>
        <begin position="117"/>
        <end position="139"/>
    </location>
</feature>
<dbReference type="GO" id="GO:0005886">
    <property type="term" value="C:plasma membrane"/>
    <property type="evidence" value="ECO:0007669"/>
    <property type="project" value="TreeGrafter"/>
</dbReference>
<protein>
    <recommendedName>
        <fullName evidence="6">G-protein coupled receptors family 2 profile 2 domain-containing protein</fullName>
    </recommendedName>
</protein>
<dbReference type="PANTHER" id="PTHR12011">
    <property type="entry name" value="ADHESION G-PROTEIN COUPLED RECEPTOR"/>
    <property type="match status" value="1"/>
</dbReference>
<comment type="caution">
    <text evidence="7">The sequence shown here is derived from an EMBL/GenBank/DDBJ whole genome shotgun (WGS) entry which is preliminary data.</text>
</comment>
<dbReference type="InterPro" id="IPR000832">
    <property type="entry name" value="GPCR_2_secretin-like"/>
</dbReference>
<keyword evidence="2 5" id="KW-0812">Transmembrane</keyword>
<keyword evidence="8" id="KW-1185">Reference proteome</keyword>
<dbReference type="InterPro" id="IPR017981">
    <property type="entry name" value="GPCR_2-like_7TM"/>
</dbReference>
<gene>
    <name evidence="7" type="ORF">pdam_00021329</name>
</gene>
<dbReference type="Gene3D" id="1.20.1070.10">
    <property type="entry name" value="Rhodopsin 7-helix transmembrane proteins"/>
    <property type="match status" value="1"/>
</dbReference>
<dbReference type="OrthoDB" id="1100386at2759"/>
<dbReference type="Pfam" id="PF00002">
    <property type="entry name" value="7tm_2"/>
    <property type="match status" value="1"/>
</dbReference>
<evidence type="ECO:0000256" key="2">
    <source>
        <dbReference type="ARBA" id="ARBA00022692"/>
    </source>
</evidence>
<evidence type="ECO:0000313" key="7">
    <source>
        <dbReference type="EMBL" id="RMX52599.1"/>
    </source>
</evidence>
<dbReference type="Proteomes" id="UP000275408">
    <property type="component" value="Unassembled WGS sequence"/>
</dbReference>
<evidence type="ECO:0000256" key="3">
    <source>
        <dbReference type="ARBA" id="ARBA00022989"/>
    </source>
</evidence>
<feature type="transmembrane region" description="Helical" evidence="5">
    <location>
        <begin position="46"/>
        <end position="69"/>
    </location>
</feature>
<dbReference type="PANTHER" id="PTHR12011:SF347">
    <property type="entry name" value="FI21270P1-RELATED"/>
    <property type="match status" value="1"/>
</dbReference>
<proteinExistence type="predicted"/>
<dbReference type="AlphaFoldDB" id="A0A3M6UG99"/>
<feature type="domain" description="G-protein coupled receptors family 2 profile 2" evidence="6">
    <location>
        <begin position="38"/>
        <end position="141"/>
    </location>
</feature>
<sequence length="168" mass="18993">MKNQGTFWSILLESLLGIISFADNLCFFRVSHLFEFSCWLSSSDNLIWIFVAFVAFIEVLNILILVRVIKEMSNLLQPIGEENHSQQIRISIKACVVMIPLLGVTWVFGLLSPVHKAFAHIFTVLNSAQGFLIFALHCMRNSQIREGFKGKMNVVFPSAIKNNSTSLN</sequence>
<dbReference type="EMBL" id="RCHS01001599">
    <property type="protein sequence ID" value="RMX52599.1"/>
    <property type="molecule type" value="Genomic_DNA"/>
</dbReference>
<organism evidence="7 8">
    <name type="scientific">Pocillopora damicornis</name>
    <name type="common">Cauliflower coral</name>
    <name type="synonym">Millepora damicornis</name>
    <dbReference type="NCBI Taxonomy" id="46731"/>
    <lineage>
        <taxon>Eukaryota</taxon>
        <taxon>Metazoa</taxon>
        <taxon>Cnidaria</taxon>
        <taxon>Anthozoa</taxon>
        <taxon>Hexacorallia</taxon>
        <taxon>Scleractinia</taxon>
        <taxon>Astrocoeniina</taxon>
        <taxon>Pocilloporidae</taxon>
        <taxon>Pocillopora</taxon>
    </lineage>
</organism>
<reference evidence="7 8" key="1">
    <citation type="journal article" date="2018" name="Sci. Rep.">
        <title>Comparative analysis of the Pocillopora damicornis genome highlights role of immune system in coral evolution.</title>
        <authorList>
            <person name="Cunning R."/>
            <person name="Bay R.A."/>
            <person name="Gillette P."/>
            <person name="Baker A.C."/>
            <person name="Traylor-Knowles N."/>
        </authorList>
    </citation>
    <scope>NUCLEOTIDE SEQUENCE [LARGE SCALE GENOMIC DNA]</scope>
    <source>
        <strain evidence="7">RSMAS</strain>
        <tissue evidence="7">Whole animal</tissue>
    </source>
</reference>
<dbReference type="GO" id="GO:0004930">
    <property type="term" value="F:G protein-coupled receptor activity"/>
    <property type="evidence" value="ECO:0007669"/>
    <property type="project" value="InterPro"/>
</dbReference>
<evidence type="ECO:0000256" key="1">
    <source>
        <dbReference type="ARBA" id="ARBA00004141"/>
    </source>
</evidence>
<comment type="subcellular location">
    <subcellularLocation>
        <location evidence="1">Membrane</location>
        <topology evidence="1">Multi-pass membrane protein</topology>
    </subcellularLocation>
</comment>
<evidence type="ECO:0000256" key="4">
    <source>
        <dbReference type="ARBA" id="ARBA00023136"/>
    </source>
</evidence>